<dbReference type="Proteomes" id="UP000008672">
    <property type="component" value="Unassembled WGS sequence"/>
</dbReference>
<evidence type="ECO:0000256" key="1">
    <source>
        <dbReference type="SAM" id="Coils"/>
    </source>
</evidence>
<evidence type="ECO:0000313" key="2">
    <source>
        <dbReference type="Ensembl" id="ENSLACP00000005267.1"/>
    </source>
</evidence>
<proteinExistence type="predicted"/>
<evidence type="ECO:0000313" key="3">
    <source>
        <dbReference type="Proteomes" id="UP000008672"/>
    </source>
</evidence>
<dbReference type="InParanoid" id="H3A6J6"/>
<name>H3A6J6_LATCH</name>
<reference evidence="3" key="1">
    <citation type="submission" date="2011-08" db="EMBL/GenBank/DDBJ databases">
        <title>The draft genome of Latimeria chalumnae.</title>
        <authorList>
            <person name="Di Palma F."/>
            <person name="Alfoldi J."/>
            <person name="Johnson J."/>
            <person name="Berlin A."/>
            <person name="Gnerre S."/>
            <person name="Jaffe D."/>
            <person name="MacCallum I."/>
            <person name="Young S."/>
            <person name="Walker B.J."/>
            <person name="Lander E."/>
            <person name="Lindblad-Toh K."/>
        </authorList>
    </citation>
    <scope>NUCLEOTIDE SEQUENCE [LARGE SCALE GENOMIC DNA]</scope>
    <source>
        <strain evidence="3">Wild caught</strain>
    </source>
</reference>
<dbReference type="OMA" id="RFTIHET"/>
<reference evidence="2" key="2">
    <citation type="submission" date="2025-08" db="UniProtKB">
        <authorList>
            <consortium name="Ensembl"/>
        </authorList>
    </citation>
    <scope>IDENTIFICATION</scope>
</reference>
<dbReference type="HOGENOM" id="CLU_000680_2_1_1"/>
<dbReference type="Ensembl" id="ENSLACT00000005314.1">
    <property type="protein sequence ID" value="ENSLACP00000005267.1"/>
    <property type="gene ID" value="ENSLACG00000004680.1"/>
</dbReference>
<dbReference type="GeneTree" id="ENSGT00940000163809"/>
<protein>
    <recommendedName>
        <fullName evidence="4">Endonuclease/exonuclease/phosphatase domain-containing protein</fullName>
    </recommendedName>
</protein>
<dbReference type="Gene3D" id="3.60.10.10">
    <property type="entry name" value="Endonuclease/exonuclease/phosphatase"/>
    <property type="match status" value="1"/>
</dbReference>
<dbReference type="STRING" id="7897.ENSLACP00000005267"/>
<accession>H3A6J6</accession>
<sequence length="284" mass="32505">GGAILIYKNFPFYCLSHVTDPSGRFVIIHGRLGTKPVTFTSTYAPNVDDPLVIQNFFLQLAQFPTPWVISGDFNCSLDTVMDRSSPVPVPQTHTAKAVLTSMKEYGLMDVWHHLHSTTREYSYYSHAHQTFSHIDLFLISSLLSHQDHSPIWIQLEIPGDSQNPFRWRFNSHLLARDDFVGEIKLAISEFFQINKSLPSTPAVIWEAFKAMIRGKIIAFSLACRKSFQQQMVDLEQELRGAETELYKTNSAVNRERVALLQHNLNNLSSSRAERALLRTRSKFY</sequence>
<dbReference type="SUPFAM" id="SSF56219">
    <property type="entry name" value="DNase I-like"/>
    <property type="match status" value="1"/>
</dbReference>
<dbReference type="InterPro" id="IPR036691">
    <property type="entry name" value="Endo/exonu/phosph_ase_sf"/>
</dbReference>
<keyword evidence="1" id="KW-0175">Coiled coil</keyword>
<evidence type="ECO:0008006" key="4">
    <source>
        <dbReference type="Google" id="ProtNLM"/>
    </source>
</evidence>
<keyword evidence="3" id="KW-1185">Reference proteome</keyword>
<dbReference type="AlphaFoldDB" id="H3A6J6"/>
<dbReference type="EMBL" id="AFYH01252209">
    <property type="status" value="NOT_ANNOTATED_CDS"/>
    <property type="molecule type" value="Genomic_DNA"/>
</dbReference>
<reference evidence="2" key="3">
    <citation type="submission" date="2025-09" db="UniProtKB">
        <authorList>
            <consortium name="Ensembl"/>
        </authorList>
    </citation>
    <scope>IDENTIFICATION</scope>
</reference>
<organism evidence="2 3">
    <name type="scientific">Latimeria chalumnae</name>
    <name type="common">Coelacanth</name>
    <dbReference type="NCBI Taxonomy" id="7897"/>
    <lineage>
        <taxon>Eukaryota</taxon>
        <taxon>Metazoa</taxon>
        <taxon>Chordata</taxon>
        <taxon>Craniata</taxon>
        <taxon>Vertebrata</taxon>
        <taxon>Euteleostomi</taxon>
        <taxon>Coelacanthiformes</taxon>
        <taxon>Coelacanthidae</taxon>
        <taxon>Latimeria</taxon>
    </lineage>
</organism>
<feature type="coiled-coil region" evidence="1">
    <location>
        <begin position="224"/>
        <end position="251"/>
    </location>
</feature>